<proteinExistence type="predicted"/>
<dbReference type="InterPro" id="IPR003342">
    <property type="entry name" value="ArnT-like_N"/>
</dbReference>
<feature type="transmembrane region" description="Helical" evidence="8">
    <location>
        <begin position="246"/>
        <end position="268"/>
    </location>
</feature>
<feature type="transmembrane region" description="Helical" evidence="8">
    <location>
        <begin position="194"/>
        <end position="211"/>
    </location>
</feature>
<dbReference type="PANTHER" id="PTHR33908:SF3">
    <property type="entry name" value="UNDECAPRENYL PHOSPHATE-ALPHA-4-AMINO-4-DEOXY-L-ARABINOSE ARABINOSYL TRANSFERASE"/>
    <property type="match status" value="1"/>
</dbReference>
<feature type="transmembrane region" description="Helical" evidence="8">
    <location>
        <begin position="411"/>
        <end position="431"/>
    </location>
</feature>
<keyword evidence="5 8" id="KW-0812">Transmembrane</keyword>
<evidence type="ECO:0000256" key="5">
    <source>
        <dbReference type="ARBA" id="ARBA00022692"/>
    </source>
</evidence>
<comment type="subcellular location">
    <subcellularLocation>
        <location evidence="1">Cell membrane</location>
        <topology evidence="1">Multi-pass membrane protein</topology>
    </subcellularLocation>
</comment>
<name>A0ABU0H1N1_9HYPH</name>
<feature type="domain" description="ArnT-like N-terminal" evidence="9">
    <location>
        <begin position="96"/>
        <end position="261"/>
    </location>
</feature>
<feature type="transmembrane region" description="Helical" evidence="8">
    <location>
        <begin position="34"/>
        <end position="53"/>
    </location>
</feature>
<evidence type="ECO:0000259" key="9">
    <source>
        <dbReference type="Pfam" id="PF02366"/>
    </source>
</evidence>
<keyword evidence="11" id="KW-1185">Reference proteome</keyword>
<sequence length="573" mass="61013">MNKAEAPEMSASPFWLKLAATIEGGLDRVACSRAASLAAIVLVALICVLPGFFTLPPIDRDEPRFAQATHQMVETGNYFDIRFQDEARYKKPIGIYWLQSAAVWLTGTGPDAPIAVYRLASLFGILAASCLTWWLAMAFGRPRLALLAGLLLASTVLVGVEARLAKTDAVLLATIVAAHGALVRAWLADTRERSFKLAAIFWTALGVSILIKGPVGVGAILCPVVVLSIVRGSFSWLKRLAPLPGFIWMLIVVLPWFVAIGIASKGAFFQEALGRDLLGKVSDVQESHGAPPGAYLLTFFFTFWPVAAYFSTGFGWVLDQLKRPTVLYAMASVVPFWLAVEAMATKLPHYVLPLYPLIALVTADVLDSGGIRRGFSGWFARFAASGAALFPLALAIAAIVIAILLHEAMPIFGIAILIVAIAVGVASGRLFRISALASAMLAIATAALTYAGTLGVILPSFDMIRISENLVRTGRSDPACPDPDFASAGFDEPSLVFVGGTNTLLVDGERAANFLGGGTCRVAFIEKRQLSGFSSRADDLGLTLKPLGVVKGYNINGGRMLELNVFLRGGAAP</sequence>
<feature type="transmembrane region" description="Helical" evidence="8">
    <location>
        <begin position="115"/>
        <end position="137"/>
    </location>
</feature>
<feature type="transmembrane region" description="Helical" evidence="8">
    <location>
        <begin position="144"/>
        <end position="164"/>
    </location>
</feature>
<evidence type="ECO:0000313" key="11">
    <source>
        <dbReference type="Proteomes" id="UP001241603"/>
    </source>
</evidence>
<dbReference type="InterPro" id="IPR050297">
    <property type="entry name" value="LipidA_mod_glycosyltrf_83"/>
</dbReference>
<organism evidence="10 11">
    <name type="scientific">Kaistia dalseonensis</name>
    <dbReference type="NCBI Taxonomy" id="410840"/>
    <lineage>
        <taxon>Bacteria</taxon>
        <taxon>Pseudomonadati</taxon>
        <taxon>Pseudomonadota</taxon>
        <taxon>Alphaproteobacteria</taxon>
        <taxon>Hyphomicrobiales</taxon>
        <taxon>Kaistiaceae</taxon>
        <taxon>Kaistia</taxon>
    </lineage>
</organism>
<evidence type="ECO:0000256" key="4">
    <source>
        <dbReference type="ARBA" id="ARBA00022679"/>
    </source>
</evidence>
<feature type="transmembrane region" description="Helical" evidence="8">
    <location>
        <begin position="217"/>
        <end position="234"/>
    </location>
</feature>
<feature type="transmembrane region" description="Helical" evidence="8">
    <location>
        <begin position="438"/>
        <end position="461"/>
    </location>
</feature>
<evidence type="ECO:0000256" key="2">
    <source>
        <dbReference type="ARBA" id="ARBA00022475"/>
    </source>
</evidence>
<accession>A0ABU0H1N1</accession>
<dbReference type="PANTHER" id="PTHR33908">
    <property type="entry name" value="MANNOSYLTRANSFERASE YKCB-RELATED"/>
    <property type="match status" value="1"/>
</dbReference>
<evidence type="ECO:0000256" key="6">
    <source>
        <dbReference type="ARBA" id="ARBA00022989"/>
    </source>
</evidence>
<reference evidence="10 11" key="1">
    <citation type="submission" date="2023-07" db="EMBL/GenBank/DDBJ databases">
        <title>Genomic Encyclopedia of Type Strains, Phase IV (KMG-IV): sequencing the most valuable type-strain genomes for metagenomic binning, comparative biology and taxonomic classification.</title>
        <authorList>
            <person name="Goeker M."/>
        </authorList>
    </citation>
    <scope>NUCLEOTIDE SEQUENCE [LARGE SCALE GENOMIC DNA]</scope>
    <source>
        <strain evidence="10 11">B6-8</strain>
    </source>
</reference>
<feature type="transmembrane region" description="Helical" evidence="8">
    <location>
        <begin position="378"/>
        <end position="405"/>
    </location>
</feature>
<feature type="transmembrane region" description="Helical" evidence="8">
    <location>
        <begin position="170"/>
        <end position="187"/>
    </location>
</feature>
<keyword evidence="2" id="KW-1003">Cell membrane</keyword>
<evidence type="ECO:0000256" key="7">
    <source>
        <dbReference type="ARBA" id="ARBA00023136"/>
    </source>
</evidence>
<keyword evidence="3" id="KW-0328">Glycosyltransferase</keyword>
<evidence type="ECO:0000256" key="8">
    <source>
        <dbReference type="SAM" id="Phobius"/>
    </source>
</evidence>
<keyword evidence="4" id="KW-0808">Transferase</keyword>
<evidence type="ECO:0000256" key="3">
    <source>
        <dbReference type="ARBA" id="ARBA00022676"/>
    </source>
</evidence>
<protein>
    <submittedName>
        <fullName evidence="10">4-amino-4-deoxy-L-arabinose transferase-like glycosyltransferase</fullName>
    </submittedName>
</protein>
<dbReference type="Pfam" id="PF02366">
    <property type="entry name" value="PMT"/>
    <property type="match status" value="1"/>
</dbReference>
<gene>
    <name evidence="10" type="ORF">QO014_000590</name>
</gene>
<dbReference type="RefSeq" id="WP_266347150.1">
    <property type="nucleotide sequence ID" value="NZ_JAPKNG010000001.1"/>
</dbReference>
<feature type="transmembrane region" description="Helical" evidence="8">
    <location>
        <begin position="350"/>
        <end position="366"/>
    </location>
</feature>
<keyword evidence="7 8" id="KW-0472">Membrane</keyword>
<feature type="transmembrane region" description="Helical" evidence="8">
    <location>
        <begin position="325"/>
        <end position="344"/>
    </location>
</feature>
<keyword evidence="6 8" id="KW-1133">Transmembrane helix</keyword>
<dbReference type="Proteomes" id="UP001241603">
    <property type="component" value="Unassembled WGS sequence"/>
</dbReference>
<feature type="transmembrane region" description="Helical" evidence="8">
    <location>
        <begin position="294"/>
        <end position="318"/>
    </location>
</feature>
<evidence type="ECO:0000313" key="10">
    <source>
        <dbReference type="EMBL" id="MDQ0436220.1"/>
    </source>
</evidence>
<comment type="caution">
    <text evidence="10">The sequence shown here is derived from an EMBL/GenBank/DDBJ whole genome shotgun (WGS) entry which is preliminary data.</text>
</comment>
<evidence type="ECO:0000256" key="1">
    <source>
        <dbReference type="ARBA" id="ARBA00004651"/>
    </source>
</evidence>
<dbReference type="EMBL" id="JAUSVO010000001">
    <property type="protein sequence ID" value="MDQ0436220.1"/>
    <property type="molecule type" value="Genomic_DNA"/>
</dbReference>